<dbReference type="EMBL" id="CABVPN010000016">
    <property type="protein sequence ID" value="VWB74112.1"/>
    <property type="molecule type" value="Genomic_DNA"/>
</dbReference>
<name>A0A6P2LWV3_9BURK</name>
<organism evidence="1 2">
    <name type="scientific">Burkholderia diffusa</name>
    <dbReference type="NCBI Taxonomy" id="488732"/>
    <lineage>
        <taxon>Bacteria</taxon>
        <taxon>Pseudomonadati</taxon>
        <taxon>Pseudomonadota</taxon>
        <taxon>Betaproteobacteria</taxon>
        <taxon>Burkholderiales</taxon>
        <taxon>Burkholderiaceae</taxon>
        <taxon>Burkholderia</taxon>
        <taxon>Burkholderia cepacia complex</taxon>
    </lineage>
</organism>
<proteinExistence type="predicted"/>
<dbReference type="AlphaFoldDB" id="A0A6P2LWV3"/>
<gene>
    <name evidence="1" type="ORF">BDI24065_03517</name>
</gene>
<reference evidence="1 2" key="1">
    <citation type="submission" date="2019-09" db="EMBL/GenBank/DDBJ databases">
        <authorList>
            <person name="Depoorter E."/>
        </authorList>
    </citation>
    <scope>NUCLEOTIDE SEQUENCE [LARGE SCALE GENOMIC DNA]</scope>
    <source>
        <strain evidence="1">LMG 24065</strain>
    </source>
</reference>
<evidence type="ECO:0000313" key="1">
    <source>
        <dbReference type="EMBL" id="VWB74112.1"/>
    </source>
</evidence>
<evidence type="ECO:0000313" key="2">
    <source>
        <dbReference type="Proteomes" id="UP000494125"/>
    </source>
</evidence>
<sequence>MPAAVLIVAAAARPISRPARLSVPAALFSSLRGIP</sequence>
<accession>A0A6P2LWV3</accession>
<keyword evidence="2" id="KW-1185">Reference proteome</keyword>
<protein>
    <submittedName>
        <fullName evidence="1">Uncharacterized protein</fullName>
    </submittedName>
</protein>
<dbReference type="Proteomes" id="UP000494125">
    <property type="component" value="Unassembled WGS sequence"/>
</dbReference>